<dbReference type="Gene3D" id="3.10.20.690">
    <property type="match status" value="1"/>
</dbReference>
<keyword evidence="9" id="KW-0460">Magnesium</keyword>
<comment type="cofactor">
    <cofactor evidence="2">
        <name>Mg(2+)</name>
        <dbReference type="ChEBI" id="CHEBI:18420"/>
    </cofactor>
</comment>
<dbReference type="InterPro" id="IPR000565">
    <property type="entry name" value="Topo_IIA_B"/>
</dbReference>
<dbReference type="SUPFAM" id="SSF55874">
    <property type="entry name" value="ATPase domain of HSP90 chaperone/DNA topoisomerase II/histidine kinase"/>
    <property type="match status" value="1"/>
</dbReference>
<evidence type="ECO:0000256" key="1">
    <source>
        <dbReference type="ARBA" id="ARBA00000185"/>
    </source>
</evidence>
<dbReference type="InterPro" id="IPR020568">
    <property type="entry name" value="Ribosomal_Su5_D2-typ_SF"/>
</dbReference>
<dbReference type="FunFam" id="3.40.50.670:FF:000001">
    <property type="entry name" value="DNA topoisomerase 2"/>
    <property type="match status" value="1"/>
</dbReference>
<evidence type="ECO:0000259" key="13">
    <source>
        <dbReference type="PROSITE" id="PS50880"/>
    </source>
</evidence>
<dbReference type="CDD" id="cd16928">
    <property type="entry name" value="HATPase_GyrB-like"/>
    <property type="match status" value="1"/>
</dbReference>
<evidence type="ECO:0000256" key="9">
    <source>
        <dbReference type="ARBA" id="ARBA00022842"/>
    </source>
</evidence>
<dbReference type="InterPro" id="IPR006171">
    <property type="entry name" value="TOPRIM_dom"/>
</dbReference>
<reference evidence="15" key="1">
    <citation type="submission" date="2017-02" db="EMBL/GenBank/DDBJ databases">
        <authorList>
            <person name="Varghese N."/>
            <person name="Submissions S."/>
        </authorList>
    </citation>
    <scope>NUCLEOTIDE SEQUENCE [LARGE SCALE GENOMIC DNA]</scope>
    <source>
        <strain evidence="15">DSM 3072</strain>
    </source>
</reference>
<dbReference type="PROSITE" id="PS00177">
    <property type="entry name" value="TOPOISOMERASE_II"/>
    <property type="match status" value="1"/>
</dbReference>
<sequence length="830" mass="92996">MSEEKNNDYDTSSIKVLHGLEAVRKRPGMYIGDTDDGSGLHHMVFEAVDNSIDEALAGFCDHIEVTIHEDGSVSCTDNGRGIPVAMHPEEKVSAAEVVMTVLHAGGKFDSNSYKVSGGLHGVGISVVNALSDRLELTIRREDHIWQQVYLNGGHPEAPLHQIGDSDEHGTMVRFWPSPEIFNNNITFEYAILAKRLRELSFLNSGIKITLSDLRETPVKQEVFYHEKDEGISAFINYLNKGKKPIQEEIIHFTNENDDNKISNISVEIAMQWTDAYTENIYCFTNNVPQKDGGQHLAGFKRAITNTFTKYLAEHATIDSKMKNVTASSEDIREGLTAVISVKMPDPKFSSQTKDKLVSSEAGTAVNNCINNHLLDILIFNKKIFSDNICNKILSAAVTREAVRKVRDMSRTDRSGISSKSVDKLVPCREKNPALSEIFLVEGDSAGGSAKNGRDSKFQAVLPLRGKILNVEKARLDKVLESEQISNLVISFGCGIGENYDISKLKYHNIIIMTDADVDGAHIRILLLTFFYHFFPGIIENGYVYVAEPPLYKYEKKSSKKDPVYVITEEDAAFFEVSLAVEMGQLFPSRGAAAIPPVSLEALFKKYIAVVASAKKACKQEADYNYEAIINMLYYDVIKDNMFASEADVKTWVEGFIKVLPSNPSEGMYYKYRIEHDELNNKFYPVVIKHVFGTDEECTINEKFLTKIRYDKIKALHAQASNLIEEDGYLYIPSNPAESKEVKVKNLTEVYDILKKKAKDSVNIQRYKGLGEMSAAQLSETAMNPDTRSIKRVHLSDAMEANKLFADLMGDDVPVRREYIEIHSDEAVLDV</sequence>
<feature type="domain" description="Toprim" evidence="13">
    <location>
        <begin position="435"/>
        <end position="549"/>
    </location>
</feature>
<evidence type="ECO:0000256" key="5">
    <source>
        <dbReference type="ARBA" id="ARBA00019166"/>
    </source>
</evidence>
<dbReference type="InterPro" id="IPR013506">
    <property type="entry name" value="Topo_IIA_bsu_dom2"/>
</dbReference>
<dbReference type="InterPro" id="IPR041423">
    <property type="entry name" value="GyrB_insert"/>
</dbReference>
<keyword evidence="6" id="KW-0479">Metal-binding</keyword>
<dbReference type="InterPro" id="IPR013759">
    <property type="entry name" value="Topo_IIA_B_C"/>
</dbReference>
<evidence type="ECO:0000313" key="14">
    <source>
        <dbReference type="EMBL" id="SKA59206.1"/>
    </source>
</evidence>
<comment type="catalytic activity">
    <reaction evidence="1">
        <text>ATP-dependent breakage, passage and rejoining of double-stranded DNA.</text>
        <dbReference type="EC" id="5.6.2.2"/>
    </reaction>
</comment>
<dbReference type="CDD" id="cd03366">
    <property type="entry name" value="TOPRIM_TopoIIA_GyrB"/>
    <property type="match status" value="1"/>
</dbReference>
<dbReference type="Pfam" id="PF01751">
    <property type="entry name" value="Toprim"/>
    <property type="match status" value="1"/>
</dbReference>
<evidence type="ECO:0000256" key="7">
    <source>
        <dbReference type="ARBA" id="ARBA00022741"/>
    </source>
</evidence>
<evidence type="ECO:0000256" key="6">
    <source>
        <dbReference type="ARBA" id="ARBA00022723"/>
    </source>
</evidence>
<dbReference type="PROSITE" id="PS50880">
    <property type="entry name" value="TOPRIM"/>
    <property type="match status" value="1"/>
</dbReference>
<dbReference type="STRING" id="83771.SAMN02910357_00764"/>
<dbReference type="GO" id="GO:0003918">
    <property type="term" value="F:DNA topoisomerase type II (double strand cut, ATP-hydrolyzing) activity"/>
    <property type="evidence" value="ECO:0007669"/>
    <property type="project" value="UniProtKB-EC"/>
</dbReference>
<dbReference type="InterPro" id="IPR002288">
    <property type="entry name" value="DNA_gyrase_B_C"/>
</dbReference>
<dbReference type="PRINTS" id="PR00418">
    <property type="entry name" value="TPI2FAMILY"/>
</dbReference>
<keyword evidence="12" id="KW-0413">Isomerase</keyword>
<evidence type="ECO:0000256" key="12">
    <source>
        <dbReference type="ARBA" id="ARBA00023235"/>
    </source>
</evidence>
<keyword evidence="10" id="KW-0799">Topoisomerase</keyword>
<dbReference type="InterPro" id="IPR018522">
    <property type="entry name" value="TopoIIA_CS"/>
</dbReference>
<evidence type="ECO:0000256" key="2">
    <source>
        <dbReference type="ARBA" id="ARBA00001946"/>
    </source>
</evidence>
<dbReference type="InterPro" id="IPR034160">
    <property type="entry name" value="TOPRIM_GyrB"/>
</dbReference>
<dbReference type="GO" id="GO:0003677">
    <property type="term" value="F:DNA binding"/>
    <property type="evidence" value="ECO:0007669"/>
    <property type="project" value="UniProtKB-KW"/>
</dbReference>
<dbReference type="GO" id="GO:0005524">
    <property type="term" value="F:ATP binding"/>
    <property type="evidence" value="ECO:0007669"/>
    <property type="project" value="UniProtKB-KW"/>
</dbReference>
<dbReference type="SUPFAM" id="SSF54211">
    <property type="entry name" value="Ribosomal protein S5 domain 2-like"/>
    <property type="match status" value="1"/>
</dbReference>
<name>A0A1T4V2L5_9GAMM</name>
<dbReference type="Gene3D" id="3.30.230.10">
    <property type="match status" value="1"/>
</dbReference>
<evidence type="ECO:0000313" key="15">
    <source>
        <dbReference type="Proteomes" id="UP000242432"/>
    </source>
</evidence>
<accession>A0A1T4V2L5</accession>
<dbReference type="EMBL" id="FUXX01000007">
    <property type="protein sequence ID" value="SKA59206.1"/>
    <property type="molecule type" value="Genomic_DNA"/>
</dbReference>
<dbReference type="EC" id="5.6.2.2" evidence="4"/>
<dbReference type="GO" id="GO:0006265">
    <property type="term" value="P:DNA topological change"/>
    <property type="evidence" value="ECO:0007669"/>
    <property type="project" value="InterPro"/>
</dbReference>
<dbReference type="Proteomes" id="UP000242432">
    <property type="component" value="Unassembled WGS sequence"/>
</dbReference>
<dbReference type="RefSeq" id="WP_078928190.1">
    <property type="nucleotide sequence ID" value="NZ_FUXX01000007.1"/>
</dbReference>
<dbReference type="InterPro" id="IPR001241">
    <property type="entry name" value="Topo_IIA"/>
</dbReference>
<evidence type="ECO:0000256" key="10">
    <source>
        <dbReference type="ARBA" id="ARBA00023029"/>
    </source>
</evidence>
<dbReference type="SUPFAM" id="SSF56719">
    <property type="entry name" value="Type II DNA topoisomerase"/>
    <property type="match status" value="2"/>
</dbReference>
<dbReference type="Gene3D" id="3.30.565.10">
    <property type="entry name" value="Histidine kinase-like ATPase, C-terminal domain"/>
    <property type="match status" value="1"/>
</dbReference>
<dbReference type="Pfam" id="PF18053">
    <property type="entry name" value="GyrB_insert"/>
    <property type="match status" value="1"/>
</dbReference>
<dbReference type="Pfam" id="PF00986">
    <property type="entry name" value="DNA_gyraseB_C"/>
    <property type="match status" value="1"/>
</dbReference>
<dbReference type="PRINTS" id="PR01159">
    <property type="entry name" value="DNAGYRASEB"/>
</dbReference>
<keyword evidence="15" id="KW-1185">Reference proteome</keyword>
<dbReference type="Pfam" id="PF00204">
    <property type="entry name" value="DNA_gyraseB"/>
    <property type="match status" value="1"/>
</dbReference>
<dbReference type="InterPro" id="IPR013760">
    <property type="entry name" value="Topo_IIA-like_dom_sf"/>
</dbReference>
<keyword evidence="7" id="KW-0547">Nucleotide-binding</keyword>
<organism evidence="14 15">
    <name type="scientific">Succinivibrio dextrinosolvens DSM 3072</name>
    <dbReference type="NCBI Taxonomy" id="1123324"/>
    <lineage>
        <taxon>Bacteria</taxon>
        <taxon>Pseudomonadati</taxon>
        <taxon>Pseudomonadota</taxon>
        <taxon>Gammaproteobacteria</taxon>
        <taxon>Aeromonadales</taxon>
        <taxon>Succinivibrionaceae</taxon>
        <taxon>Succinivibrio</taxon>
    </lineage>
</organism>
<dbReference type="FunFam" id="3.30.565.10:FF:000002">
    <property type="entry name" value="DNA gyrase subunit B"/>
    <property type="match status" value="1"/>
</dbReference>
<evidence type="ECO:0000256" key="4">
    <source>
        <dbReference type="ARBA" id="ARBA00012895"/>
    </source>
</evidence>
<protein>
    <recommendedName>
        <fullName evidence="5">DNA gyrase subunit B</fullName>
        <ecNumber evidence="4">5.6.2.2</ecNumber>
    </recommendedName>
</protein>
<dbReference type="InterPro" id="IPR036890">
    <property type="entry name" value="HATPase_C_sf"/>
</dbReference>
<dbReference type="InterPro" id="IPR014721">
    <property type="entry name" value="Ribsml_uS5_D2-typ_fold_subgr"/>
</dbReference>
<dbReference type="AlphaFoldDB" id="A0A1T4V2L5"/>
<dbReference type="GO" id="GO:0046872">
    <property type="term" value="F:metal ion binding"/>
    <property type="evidence" value="ECO:0007669"/>
    <property type="project" value="UniProtKB-KW"/>
</dbReference>
<evidence type="ECO:0000256" key="8">
    <source>
        <dbReference type="ARBA" id="ARBA00022840"/>
    </source>
</evidence>
<dbReference type="SMART" id="SM00433">
    <property type="entry name" value="TOP2c"/>
    <property type="match status" value="1"/>
</dbReference>
<dbReference type="SMART" id="SM00387">
    <property type="entry name" value="HATPase_c"/>
    <property type="match status" value="1"/>
</dbReference>
<dbReference type="PANTHER" id="PTHR45866">
    <property type="entry name" value="DNA GYRASE/TOPOISOMERASE SUBUNIT B"/>
    <property type="match status" value="1"/>
</dbReference>
<dbReference type="Gene3D" id="3.40.50.670">
    <property type="match status" value="2"/>
</dbReference>
<dbReference type="Pfam" id="PF02518">
    <property type="entry name" value="HATPase_c"/>
    <property type="match status" value="1"/>
</dbReference>
<keyword evidence="11" id="KW-0238">DNA-binding</keyword>
<dbReference type="NCBIfam" id="NF004189">
    <property type="entry name" value="PRK05644.1"/>
    <property type="match status" value="1"/>
</dbReference>
<gene>
    <name evidence="14" type="ORF">SAMN02745213_00623</name>
</gene>
<comment type="similarity">
    <text evidence="3">Belongs to the type II topoisomerase GyrB family.</text>
</comment>
<keyword evidence="8" id="KW-0067">ATP-binding</keyword>
<evidence type="ECO:0000256" key="3">
    <source>
        <dbReference type="ARBA" id="ARBA00010708"/>
    </source>
</evidence>
<proteinExistence type="inferred from homology"/>
<dbReference type="NCBIfam" id="NF011501">
    <property type="entry name" value="PRK14939.1"/>
    <property type="match status" value="1"/>
</dbReference>
<evidence type="ECO:0000256" key="11">
    <source>
        <dbReference type="ARBA" id="ARBA00023125"/>
    </source>
</evidence>
<dbReference type="InterPro" id="IPR003594">
    <property type="entry name" value="HATPase_dom"/>
</dbReference>
<dbReference type="PANTHER" id="PTHR45866:SF1">
    <property type="entry name" value="DNA GYRASE SUBUNIT B, MITOCHONDRIAL"/>
    <property type="match status" value="1"/>
</dbReference>